<dbReference type="Gene3D" id="1.20.1510.10">
    <property type="entry name" value="Cation efflux protein transmembrane domain"/>
    <property type="match status" value="1"/>
</dbReference>
<dbReference type="GO" id="GO:0015093">
    <property type="term" value="F:ferrous iron transmembrane transporter activity"/>
    <property type="evidence" value="ECO:0007669"/>
    <property type="project" value="TreeGrafter"/>
</dbReference>
<evidence type="ECO:0000256" key="1">
    <source>
        <dbReference type="ARBA" id="ARBA00004141"/>
    </source>
</evidence>
<dbReference type="SUPFAM" id="SSF160240">
    <property type="entry name" value="Cation efflux protein cytoplasmic domain-like"/>
    <property type="match status" value="1"/>
</dbReference>
<dbReference type="GO" id="GO:0005886">
    <property type="term" value="C:plasma membrane"/>
    <property type="evidence" value="ECO:0007669"/>
    <property type="project" value="TreeGrafter"/>
</dbReference>
<dbReference type="Gene3D" id="3.30.70.1350">
    <property type="entry name" value="Cation efflux protein, cytoplasmic domain"/>
    <property type="match status" value="1"/>
</dbReference>
<comment type="similarity">
    <text evidence="2">Belongs to the cation diffusion facilitator (CDF) transporter (TC 2.A.4) family.</text>
</comment>
<evidence type="ECO:0000256" key="2">
    <source>
        <dbReference type="ARBA" id="ARBA00008114"/>
    </source>
</evidence>
<dbReference type="InterPro" id="IPR036837">
    <property type="entry name" value="Cation_efflux_CTD_sf"/>
</dbReference>
<dbReference type="EMBL" id="RKQK01000002">
    <property type="protein sequence ID" value="RPE67259.1"/>
    <property type="molecule type" value="Genomic_DNA"/>
</dbReference>
<dbReference type="NCBIfam" id="TIGR01297">
    <property type="entry name" value="CDF"/>
    <property type="match status" value="1"/>
</dbReference>
<accession>A0A3N4UJ16</accession>
<feature type="transmembrane region" description="Helical" evidence="8">
    <location>
        <begin position="42"/>
        <end position="63"/>
    </location>
</feature>
<evidence type="ECO:0000256" key="6">
    <source>
        <dbReference type="ARBA" id="ARBA00022989"/>
    </source>
</evidence>
<evidence type="ECO:0000256" key="7">
    <source>
        <dbReference type="ARBA" id="ARBA00023136"/>
    </source>
</evidence>
<sequence>MTSHARLNISAGLASVSVALILVGAKLWAFEQTSALSIATSLVDSALDLAMALGGLWAIYYAARPPDDDHTFGHTSAEDLVALSQSVLILLSSAFITTTALRRLFVSPAPRIQSESIGLGVMVFSIVLTLGLVLWQGKVARRTGSKVVAADSLHYIGDLIPNIGAILALLAARFWDWHSVDSIVALGAAAYLAYGAHKIGRSAWDALMDRSAPQDMISGIEALAMVEPGIDGFHDLKTRTAGSMVFVHLHIELDGDLPLRQAHDIGKSLKAKILQAYPNTDVIIHKDVSQ</sequence>
<dbReference type="InterPro" id="IPR027469">
    <property type="entry name" value="Cation_efflux_TMD_sf"/>
</dbReference>
<dbReference type="InterPro" id="IPR050291">
    <property type="entry name" value="CDF_Transporter"/>
</dbReference>
<feature type="domain" description="Cation efflux protein transmembrane" evidence="9">
    <location>
        <begin position="13"/>
        <end position="208"/>
    </location>
</feature>
<dbReference type="PANTHER" id="PTHR43840">
    <property type="entry name" value="MITOCHONDRIAL METAL TRANSPORTER 1-RELATED"/>
    <property type="match status" value="1"/>
</dbReference>
<dbReference type="Pfam" id="PF01545">
    <property type="entry name" value="Cation_efflux"/>
    <property type="match status" value="1"/>
</dbReference>
<evidence type="ECO:0000259" key="10">
    <source>
        <dbReference type="Pfam" id="PF16916"/>
    </source>
</evidence>
<feature type="domain" description="Cation efflux protein cytoplasmic" evidence="10">
    <location>
        <begin position="213"/>
        <end position="285"/>
    </location>
</feature>
<keyword evidence="5 8" id="KW-0812">Transmembrane</keyword>
<keyword evidence="4" id="KW-1003">Cell membrane</keyword>
<dbReference type="InterPro" id="IPR058533">
    <property type="entry name" value="Cation_efflux_TM"/>
</dbReference>
<name>A0A3N4UJ16_9RHOB</name>
<evidence type="ECO:0000259" key="9">
    <source>
        <dbReference type="Pfam" id="PF01545"/>
    </source>
</evidence>
<proteinExistence type="inferred from homology"/>
<evidence type="ECO:0000256" key="3">
    <source>
        <dbReference type="ARBA" id="ARBA00022448"/>
    </source>
</evidence>
<protein>
    <submittedName>
        <fullName evidence="11">Ferrous-iron efflux pump FieF</fullName>
    </submittedName>
</protein>
<keyword evidence="3" id="KW-0813">Transport</keyword>
<dbReference type="SUPFAM" id="SSF161111">
    <property type="entry name" value="Cation efflux protein transmembrane domain-like"/>
    <property type="match status" value="1"/>
</dbReference>
<comment type="subcellular location">
    <subcellularLocation>
        <location evidence="1">Membrane</location>
        <topology evidence="1">Multi-pass membrane protein</topology>
    </subcellularLocation>
</comment>
<feature type="transmembrane region" description="Helical" evidence="8">
    <location>
        <begin position="117"/>
        <end position="135"/>
    </location>
</feature>
<feature type="transmembrane region" description="Helical" evidence="8">
    <location>
        <begin position="83"/>
        <end position="105"/>
    </location>
</feature>
<dbReference type="GO" id="GO:0015086">
    <property type="term" value="F:cadmium ion transmembrane transporter activity"/>
    <property type="evidence" value="ECO:0007669"/>
    <property type="project" value="TreeGrafter"/>
</dbReference>
<keyword evidence="7 8" id="KW-0472">Membrane</keyword>
<dbReference type="InterPro" id="IPR027470">
    <property type="entry name" value="Cation_efflux_CTD"/>
</dbReference>
<dbReference type="InterPro" id="IPR002524">
    <property type="entry name" value="Cation_efflux"/>
</dbReference>
<feature type="transmembrane region" description="Helical" evidence="8">
    <location>
        <begin position="12"/>
        <end position="30"/>
    </location>
</feature>
<organism evidence="11 12">
    <name type="scientific">Pacificibacter maritimus</name>
    <dbReference type="NCBI Taxonomy" id="762213"/>
    <lineage>
        <taxon>Bacteria</taxon>
        <taxon>Pseudomonadati</taxon>
        <taxon>Pseudomonadota</taxon>
        <taxon>Alphaproteobacteria</taxon>
        <taxon>Rhodobacterales</taxon>
        <taxon>Roseobacteraceae</taxon>
        <taxon>Pacificibacter</taxon>
    </lineage>
</organism>
<dbReference type="RefSeq" id="WP_123792725.1">
    <property type="nucleotide sequence ID" value="NZ_RKQK01000002.1"/>
</dbReference>
<keyword evidence="12" id="KW-1185">Reference proteome</keyword>
<dbReference type="GO" id="GO:0015341">
    <property type="term" value="F:zinc efflux antiporter activity"/>
    <property type="evidence" value="ECO:0007669"/>
    <property type="project" value="TreeGrafter"/>
</dbReference>
<keyword evidence="6 8" id="KW-1133">Transmembrane helix</keyword>
<dbReference type="PANTHER" id="PTHR43840:SF41">
    <property type="entry name" value="CATION-EFFLUX PUMP FIEF"/>
    <property type="match status" value="1"/>
</dbReference>
<dbReference type="AlphaFoldDB" id="A0A3N4UJ16"/>
<evidence type="ECO:0000313" key="12">
    <source>
        <dbReference type="Proteomes" id="UP000269689"/>
    </source>
</evidence>
<dbReference type="Proteomes" id="UP000269689">
    <property type="component" value="Unassembled WGS sequence"/>
</dbReference>
<evidence type="ECO:0000256" key="4">
    <source>
        <dbReference type="ARBA" id="ARBA00022475"/>
    </source>
</evidence>
<comment type="caution">
    <text evidence="11">The sequence shown here is derived from an EMBL/GenBank/DDBJ whole genome shotgun (WGS) entry which is preliminary data.</text>
</comment>
<dbReference type="OrthoDB" id="9806522at2"/>
<gene>
    <name evidence="11" type="ORF">EDD53_1664</name>
</gene>
<dbReference type="GO" id="GO:0006882">
    <property type="term" value="P:intracellular zinc ion homeostasis"/>
    <property type="evidence" value="ECO:0007669"/>
    <property type="project" value="TreeGrafter"/>
</dbReference>
<evidence type="ECO:0000256" key="5">
    <source>
        <dbReference type="ARBA" id="ARBA00022692"/>
    </source>
</evidence>
<evidence type="ECO:0000256" key="8">
    <source>
        <dbReference type="SAM" id="Phobius"/>
    </source>
</evidence>
<dbReference type="Pfam" id="PF16916">
    <property type="entry name" value="ZT_dimer"/>
    <property type="match status" value="1"/>
</dbReference>
<reference evidence="11 12" key="1">
    <citation type="submission" date="2018-11" db="EMBL/GenBank/DDBJ databases">
        <title>Genomic Encyclopedia of Type Strains, Phase IV (KMG-IV): sequencing the most valuable type-strain genomes for metagenomic binning, comparative biology and taxonomic classification.</title>
        <authorList>
            <person name="Goeker M."/>
        </authorList>
    </citation>
    <scope>NUCLEOTIDE SEQUENCE [LARGE SCALE GENOMIC DNA]</scope>
    <source>
        <strain evidence="11 12">DSM 104731</strain>
    </source>
</reference>
<evidence type="ECO:0000313" key="11">
    <source>
        <dbReference type="EMBL" id="RPE67259.1"/>
    </source>
</evidence>